<evidence type="ECO:0000313" key="7">
    <source>
        <dbReference type="Proteomes" id="UP000676996"/>
    </source>
</evidence>
<evidence type="ECO:0000259" key="5">
    <source>
        <dbReference type="PROSITE" id="PS50977"/>
    </source>
</evidence>
<keyword evidence="2 4" id="KW-0238">DNA-binding</keyword>
<dbReference type="PANTHER" id="PTHR47506:SF6">
    <property type="entry name" value="HTH-TYPE TRANSCRIPTIONAL REPRESSOR NEMR"/>
    <property type="match status" value="1"/>
</dbReference>
<sequence>MSGADAAAGAAEKGTKRFQAKRDSILAAAADAINEQSAKGMTFADVARRVGLNTTSVTYYFKRKEDLAAACFDYTLNYLQAMLDEAMEEPTPEARVDKLLSINIARLARIERGDETAYAVLSDLRAMEGEVKIELLRKWQKVFRSTRQLWGEEKSREHKDLLGARAHVLLENIFWLAAWLDRYSLDQYDRVEARLMEVFRYGVAVDGARWQPRLLDVAYKEPEPGRESFLVAATRLINELGYRGASVQKIASELNVTKGSFYHHLDAKDDLVIECYKRSFDTITEAQREADAGGGTHWQRLSSMIATLLDVQFSEHGPLLRTTALSGLPPRARQVMIDRSNRIARRFAGTISDGIAEQSIRPVDPLIASQALMAAQNAAFDLRKWASTMPRERAIAYYGSTIAFGMFDDRILDF</sequence>
<dbReference type="InterPro" id="IPR009057">
    <property type="entry name" value="Homeodomain-like_sf"/>
</dbReference>
<evidence type="ECO:0000256" key="4">
    <source>
        <dbReference type="PROSITE-ProRule" id="PRU00335"/>
    </source>
</evidence>
<proteinExistence type="predicted"/>
<organism evidence="6 7">
    <name type="scientific">Stakelama marina</name>
    <dbReference type="NCBI Taxonomy" id="2826939"/>
    <lineage>
        <taxon>Bacteria</taxon>
        <taxon>Pseudomonadati</taxon>
        <taxon>Pseudomonadota</taxon>
        <taxon>Alphaproteobacteria</taxon>
        <taxon>Sphingomonadales</taxon>
        <taxon>Sphingomonadaceae</taxon>
        <taxon>Stakelama</taxon>
    </lineage>
</organism>
<dbReference type="Gene3D" id="1.10.10.60">
    <property type="entry name" value="Homeodomain-like"/>
    <property type="match status" value="1"/>
</dbReference>
<dbReference type="Gene3D" id="1.10.357.10">
    <property type="entry name" value="Tetracycline Repressor, domain 2"/>
    <property type="match status" value="2"/>
</dbReference>
<name>A0A8T4IGP1_9SPHN</name>
<keyword evidence="3" id="KW-0804">Transcription</keyword>
<evidence type="ECO:0000313" key="6">
    <source>
        <dbReference type="EMBL" id="MBR0551429.1"/>
    </source>
</evidence>
<dbReference type="SUPFAM" id="SSF48498">
    <property type="entry name" value="Tetracyclin repressor-like, C-terminal domain"/>
    <property type="match status" value="1"/>
</dbReference>
<dbReference type="InterPro" id="IPR001647">
    <property type="entry name" value="HTH_TetR"/>
</dbReference>
<dbReference type="AlphaFoldDB" id="A0A8T4IGP1"/>
<keyword evidence="1" id="KW-0805">Transcription regulation</keyword>
<reference evidence="6" key="1">
    <citation type="submission" date="2021-04" db="EMBL/GenBank/DDBJ databases">
        <title>Ouciella asimina sp. nov., isolated from the surface seawater in the hydrothermal field of Okinawa Trough.</title>
        <authorList>
            <person name="Shuang W."/>
        </authorList>
    </citation>
    <scope>NUCLEOTIDE SEQUENCE</scope>
    <source>
        <strain evidence="6">LXI357</strain>
    </source>
</reference>
<comment type="caution">
    <text evidence="6">The sequence shown here is derived from an EMBL/GenBank/DDBJ whole genome shotgun (WGS) entry which is preliminary data.</text>
</comment>
<dbReference type="Pfam" id="PF17932">
    <property type="entry name" value="TetR_C_24"/>
    <property type="match status" value="1"/>
</dbReference>
<dbReference type="InterPro" id="IPR036271">
    <property type="entry name" value="Tet_transcr_reg_TetR-rel_C_sf"/>
</dbReference>
<gene>
    <name evidence="6" type="ORF">J7S20_02785</name>
</gene>
<evidence type="ECO:0000256" key="3">
    <source>
        <dbReference type="ARBA" id="ARBA00023163"/>
    </source>
</evidence>
<feature type="domain" description="HTH tetR-type" evidence="5">
    <location>
        <begin position="19"/>
        <end position="79"/>
    </location>
</feature>
<protein>
    <submittedName>
        <fullName evidence="6">TetR/AcrR family transcriptional regulator</fullName>
    </submittedName>
</protein>
<evidence type="ECO:0000256" key="1">
    <source>
        <dbReference type="ARBA" id="ARBA00023015"/>
    </source>
</evidence>
<dbReference type="Proteomes" id="UP000676996">
    <property type="component" value="Unassembled WGS sequence"/>
</dbReference>
<dbReference type="PROSITE" id="PS50977">
    <property type="entry name" value="HTH_TETR_2"/>
    <property type="match status" value="2"/>
</dbReference>
<dbReference type="SUPFAM" id="SSF46689">
    <property type="entry name" value="Homeodomain-like"/>
    <property type="match status" value="2"/>
</dbReference>
<dbReference type="InterPro" id="IPR041490">
    <property type="entry name" value="KstR2_TetR_C"/>
</dbReference>
<dbReference type="PRINTS" id="PR00455">
    <property type="entry name" value="HTHTETR"/>
</dbReference>
<dbReference type="EMBL" id="JAGRQC010000001">
    <property type="protein sequence ID" value="MBR0551429.1"/>
    <property type="molecule type" value="Genomic_DNA"/>
</dbReference>
<dbReference type="PANTHER" id="PTHR47506">
    <property type="entry name" value="TRANSCRIPTIONAL REGULATORY PROTEIN"/>
    <property type="match status" value="1"/>
</dbReference>
<accession>A0A8T4IGP1</accession>
<feature type="DNA-binding region" description="H-T-H motif" evidence="4">
    <location>
        <begin position="246"/>
        <end position="265"/>
    </location>
</feature>
<dbReference type="Pfam" id="PF00440">
    <property type="entry name" value="TetR_N"/>
    <property type="match status" value="2"/>
</dbReference>
<dbReference type="RefSeq" id="WP_284052706.1">
    <property type="nucleotide sequence ID" value="NZ_JAGRQC010000001.1"/>
</dbReference>
<feature type="domain" description="HTH tetR-type" evidence="5">
    <location>
        <begin position="223"/>
        <end position="283"/>
    </location>
</feature>
<keyword evidence="7" id="KW-1185">Reference proteome</keyword>
<evidence type="ECO:0000256" key="2">
    <source>
        <dbReference type="ARBA" id="ARBA00023125"/>
    </source>
</evidence>
<dbReference type="GO" id="GO:0003677">
    <property type="term" value="F:DNA binding"/>
    <property type="evidence" value="ECO:0007669"/>
    <property type="project" value="UniProtKB-UniRule"/>
</dbReference>
<feature type="DNA-binding region" description="H-T-H motif" evidence="4">
    <location>
        <begin position="42"/>
        <end position="61"/>
    </location>
</feature>